<reference evidence="2" key="2">
    <citation type="submission" date="2025-08" db="UniProtKB">
        <authorList>
            <consortium name="Ensembl"/>
        </authorList>
    </citation>
    <scope>IDENTIFICATION</scope>
</reference>
<dbReference type="Bgee" id="ENSACAG00000013787">
    <property type="expression patterns" value="Expressed in lung and 11 other cell types or tissues"/>
</dbReference>
<evidence type="ECO:0000256" key="1">
    <source>
        <dbReference type="SAM" id="MobiDB-lite"/>
    </source>
</evidence>
<dbReference type="PANTHER" id="PTHR34105:SF1">
    <property type="entry name" value="PROLINE-, GLUTAMIC ACID- AND LEUCINE-RICH PROTEIN 1"/>
    <property type="match status" value="1"/>
</dbReference>
<keyword evidence="3" id="KW-1185">Reference proteome</keyword>
<reference evidence="2" key="1">
    <citation type="submission" date="2009-12" db="EMBL/GenBank/DDBJ databases">
        <title>The Genome Sequence of Anolis carolinensis (Green Anole Lizard).</title>
        <authorList>
            <consortium name="The Genome Sequencing Platform"/>
            <person name="Di Palma F."/>
            <person name="Alfoldi J."/>
            <person name="Heiman D."/>
            <person name="Young S."/>
            <person name="Grabherr M."/>
            <person name="Johnson J."/>
            <person name="Lander E.S."/>
            <person name="Lindblad-Toh K."/>
        </authorList>
    </citation>
    <scope>NUCLEOTIDE SEQUENCE [LARGE SCALE GENOMIC DNA]</scope>
    <source>
        <strain evidence="2">JBL SC #1</strain>
    </source>
</reference>
<feature type="compositionally biased region" description="Pro residues" evidence="1">
    <location>
        <begin position="16"/>
        <end position="26"/>
    </location>
</feature>
<evidence type="ECO:0000313" key="3">
    <source>
        <dbReference type="Proteomes" id="UP000001646"/>
    </source>
</evidence>
<accession>H9GKC9</accession>
<name>H9GKC9_ANOCA</name>
<feature type="compositionally biased region" description="Low complexity" evidence="1">
    <location>
        <begin position="1"/>
        <end position="15"/>
    </location>
</feature>
<organism evidence="2 3">
    <name type="scientific">Anolis carolinensis</name>
    <name type="common">Green anole</name>
    <name type="synonym">American chameleon</name>
    <dbReference type="NCBI Taxonomy" id="28377"/>
    <lineage>
        <taxon>Eukaryota</taxon>
        <taxon>Metazoa</taxon>
        <taxon>Chordata</taxon>
        <taxon>Craniata</taxon>
        <taxon>Vertebrata</taxon>
        <taxon>Euteleostomi</taxon>
        <taxon>Lepidosauria</taxon>
        <taxon>Squamata</taxon>
        <taxon>Bifurcata</taxon>
        <taxon>Unidentata</taxon>
        <taxon>Episquamata</taxon>
        <taxon>Toxicofera</taxon>
        <taxon>Iguania</taxon>
        <taxon>Dactyloidae</taxon>
        <taxon>Anolis</taxon>
    </lineage>
</organism>
<reference evidence="2" key="3">
    <citation type="submission" date="2025-09" db="UniProtKB">
        <authorList>
            <consortium name="Ensembl"/>
        </authorList>
    </citation>
    <scope>IDENTIFICATION</scope>
</reference>
<proteinExistence type="predicted"/>
<dbReference type="HOGENOM" id="CLU_1634772_0_0_1"/>
<dbReference type="Proteomes" id="UP000001646">
    <property type="component" value="Unplaced"/>
</dbReference>
<dbReference type="Ensembl" id="ENSACAT00000013880.4">
    <property type="protein sequence ID" value="ENSACAP00000013600.3"/>
    <property type="gene ID" value="ENSACAG00000013787.4"/>
</dbReference>
<evidence type="ECO:0000313" key="2">
    <source>
        <dbReference type="Ensembl" id="ENSACAP00000013600.3"/>
    </source>
</evidence>
<dbReference type="AlphaFoldDB" id="H9GKC9"/>
<sequence>MAAAVAAASSSSSPGFSPPSPPPPPATGGRLALEALLPGLLRGASPALPPPGLPGLIRCARECGAARAQASPSLGGLLSVSNARLGSIKTRFEGLCLLSLLVTESSTETFSQNCLPWLRSLQHLIQVSRERAFRVDGHLSGVLWLCFPARRQKGDGFGGSPF</sequence>
<feature type="region of interest" description="Disordered" evidence="1">
    <location>
        <begin position="1"/>
        <end position="29"/>
    </location>
</feature>
<dbReference type="PANTHER" id="PTHR34105">
    <property type="entry name" value="PROLINE-, GLUTAMIC ACID- AND LEUCINE-RICH PROTEIN 1"/>
    <property type="match status" value="1"/>
</dbReference>
<dbReference type="InParanoid" id="H9GKC9"/>
<dbReference type="GeneTree" id="ENSGT00940000168661"/>
<protein>
    <submittedName>
        <fullName evidence="2">Uncharacterized protein</fullName>
    </submittedName>
</protein>